<protein>
    <submittedName>
        <fullName evidence="10">Neur_chan_LBD domain-containing protein</fullName>
    </submittedName>
</protein>
<feature type="transmembrane region" description="Helical" evidence="6">
    <location>
        <begin position="257"/>
        <end position="277"/>
    </location>
</feature>
<keyword evidence="2 6" id="KW-0812">Transmembrane</keyword>
<evidence type="ECO:0000259" key="8">
    <source>
        <dbReference type="Pfam" id="PF02931"/>
    </source>
</evidence>
<evidence type="ECO:0000256" key="1">
    <source>
        <dbReference type="ARBA" id="ARBA00004141"/>
    </source>
</evidence>
<comment type="subcellular location">
    <subcellularLocation>
        <location evidence="1">Membrane</location>
        <topology evidence="1">Multi-pass membrane protein</topology>
    </subcellularLocation>
</comment>
<reference evidence="10" key="1">
    <citation type="submission" date="2017-02" db="UniProtKB">
        <authorList>
            <consortium name="WormBaseParasite"/>
        </authorList>
    </citation>
    <scope>IDENTIFICATION</scope>
</reference>
<evidence type="ECO:0000313" key="10">
    <source>
        <dbReference type="WBParaSite" id="SPAL_0000879700.1"/>
    </source>
</evidence>
<proteinExistence type="predicted"/>
<dbReference type="InterPro" id="IPR006201">
    <property type="entry name" value="Neur_channel"/>
</dbReference>
<feature type="region of interest" description="Disordered" evidence="5">
    <location>
        <begin position="30"/>
        <end position="50"/>
    </location>
</feature>
<evidence type="ECO:0000256" key="4">
    <source>
        <dbReference type="ARBA" id="ARBA00023136"/>
    </source>
</evidence>
<keyword evidence="3 6" id="KW-1133">Transmembrane helix</keyword>
<dbReference type="InterPro" id="IPR036719">
    <property type="entry name" value="Neuro-gated_channel_TM_sf"/>
</dbReference>
<keyword evidence="9" id="KW-1185">Reference proteome</keyword>
<dbReference type="Pfam" id="PF02931">
    <property type="entry name" value="Neur_chan_LBD"/>
    <property type="match status" value="1"/>
</dbReference>
<dbReference type="AlphaFoldDB" id="A0A0N5BSF4"/>
<feature type="signal peptide" evidence="7">
    <location>
        <begin position="1"/>
        <end position="19"/>
    </location>
</feature>
<organism evidence="9 10">
    <name type="scientific">Strongyloides papillosus</name>
    <name type="common">Intestinal threadworm</name>
    <dbReference type="NCBI Taxonomy" id="174720"/>
    <lineage>
        <taxon>Eukaryota</taxon>
        <taxon>Metazoa</taxon>
        <taxon>Ecdysozoa</taxon>
        <taxon>Nematoda</taxon>
        <taxon>Chromadorea</taxon>
        <taxon>Rhabditida</taxon>
        <taxon>Tylenchina</taxon>
        <taxon>Panagrolaimomorpha</taxon>
        <taxon>Strongyloidoidea</taxon>
        <taxon>Strongyloididae</taxon>
        <taxon>Strongyloides</taxon>
    </lineage>
</organism>
<evidence type="ECO:0000313" key="9">
    <source>
        <dbReference type="Proteomes" id="UP000046392"/>
    </source>
</evidence>
<dbReference type="GO" id="GO:0005230">
    <property type="term" value="F:extracellular ligand-gated monoatomic ion channel activity"/>
    <property type="evidence" value="ECO:0007669"/>
    <property type="project" value="InterPro"/>
</dbReference>
<dbReference type="InterPro" id="IPR036734">
    <property type="entry name" value="Neur_chan_lig-bd_sf"/>
</dbReference>
<dbReference type="SUPFAM" id="SSF90112">
    <property type="entry name" value="Neurotransmitter-gated ion-channel transmembrane pore"/>
    <property type="match status" value="1"/>
</dbReference>
<evidence type="ECO:0000256" key="2">
    <source>
        <dbReference type="ARBA" id="ARBA00022692"/>
    </source>
</evidence>
<keyword evidence="4 6" id="KW-0472">Membrane</keyword>
<dbReference type="Gene3D" id="1.20.58.390">
    <property type="entry name" value="Neurotransmitter-gated ion-channel transmembrane domain"/>
    <property type="match status" value="1"/>
</dbReference>
<dbReference type="GO" id="GO:0004888">
    <property type="term" value="F:transmembrane signaling receptor activity"/>
    <property type="evidence" value="ECO:0007669"/>
    <property type="project" value="InterPro"/>
</dbReference>
<dbReference type="Proteomes" id="UP000046392">
    <property type="component" value="Unplaced"/>
</dbReference>
<dbReference type="SUPFAM" id="SSF63712">
    <property type="entry name" value="Nicotinic receptor ligand binding domain-like"/>
    <property type="match status" value="1"/>
</dbReference>
<evidence type="ECO:0000256" key="6">
    <source>
        <dbReference type="SAM" id="Phobius"/>
    </source>
</evidence>
<feature type="compositionally biased region" description="Low complexity" evidence="5">
    <location>
        <begin position="30"/>
        <end position="43"/>
    </location>
</feature>
<feature type="domain" description="Neurotransmitter-gated ion-channel ligand-binding" evidence="8">
    <location>
        <begin position="91"/>
        <end position="206"/>
    </location>
</feature>
<evidence type="ECO:0000256" key="7">
    <source>
        <dbReference type="SAM" id="SignalP"/>
    </source>
</evidence>
<accession>A0A0N5BSF4</accession>
<evidence type="ECO:0000256" key="5">
    <source>
        <dbReference type="SAM" id="MobiDB-lite"/>
    </source>
</evidence>
<dbReference type="WBParaSite" id="SPAL_0000879700.1">
    <property type="protein sequence ID" value="SPAL_0000879700.1"/>
    <property type="gene ID" value="SPAL_0000879700"/>
</dbReference>
<feature type="transmembrane region" description="Helical" evidence="6">
    <location>
        <begin position="286"/>
        <end position="304"/>
    </location>
</feature>
<sequence length="421" mass="49181">MKYYYLFFIILLFIPLYEGRRLRNNGKARSLLNSQSSTSSPHISSEKDSNSFVDAHNINGEEEIFTEPPWTDKQIVEEILKRYRFPDSSSNISVAVFVMIDKFLPSTPDVCSIQLKIKQKWLENRLSYRNFRDSIHPIKFRSLNYIWSPSLNIDNAISMTGLGKEDIKVYSNGMIEYEQKYQITVDTHGSLSNYPFDIKNCSILFSNDDSRASWSYLSNADVSGANIRMVGGWQAISWSRGHHSLLITLKRNVQTLLFNYFIPTMLLSFVSVIPIFFSPFSKFNRIIFGSIIFMTTFLLTLYNFGSIPNTPYLKAIEIWALFTNIFTFAALTESIFITNCAFQKIQRPPTLKASRSNYYEENDERSRWINEAPYYSQMSEESPSYIGRLSDCLFRFIFVLSLISFITYFVLRYYIPYWDYK</sequence>
<dbReference type="InterPro" id="IPR006202">
    <property type="entry name" value="Neur_chan_lig-bd"/>
</dbReference>
<evidence type="ECO:0000256" key="3">
    <source>
        <dbReference type="ARBA" id="ARBA00022989"/>
    </source>
</evidence>
<dbReference type="InterPro" id="IPR038050">
    <property type="entry name" value="Neuro_actylchol_rec"/>
</dbReference>
<feature type="chain" id="PRO_5005894807" evidence="7">
    <location>
        <begin position="20"/>
        <end position="421"/>
    </location>
</feature>
<keyword evidence="7" id="KW-0732">Signal</keyword>
<name>A0A0N5BSF4_STREA</name>
<feature type="transmembrane region" description="Helical" evidence="6">
    <location>
        <begin position="316"/>
        <end position="342"/>
    </location>
</feature>
<dbReference type="Gene3D" id="2.70.170.10">
    <property type="entry name" value="Neurotransmitter-gated ion-channel ligand-binding domain"/>
    <property type="match status" value="1"/>
</dbReference>
<dbReference type="GO" id="GO:0016020">
    <property type="term" value="C:membrane"/>
    <property type="evidence" value="ECO:0007669"/>
    <property type="project" value="UniProtKB-SubCell"/>
</dbReference>
<dbReference type="STRING" id="174720.A0A0N5BSF4"/>
<feature type="transmembrane region" description="Helical" evidence="6">
    <location>
        <begin position="392"/>
        <end position="415"/>
    </location>
</feature>
<dbReference type="PANTHER" id="PTHR18945">
    <property type="entry name" value="NEUROTRANSMITTER GATED ION CHANNEL"/>
    <property type="match status" value="1"/>
</dbReference>